<dbReference type="RefSeq" id="WP_046043562.1">
    <property type="nucleotide sequence ID" value="NZ_LACC01000043.1"/>
</dbReference>
<keyword evidence="8 9" id="KW-0472">Membrane</keyword>
<dbReference type="Gene3D" id="2.40.30.170">
    <property type="match status" value="1"/>
</dbReference>
<dbReference type="OrthoDB" id="9775513at2"/>
<dbReference type="Gene3D" id="2.40.50.100">
    <property type="match status" value="1"/>
</dbReference>
<dbReference type="AlphaFoldDB" id="A0A0F4T0R9"/>
<organism evidence="13 14">
    <name type="scientific">Pseudomonas fluorescens</name>
    <dbReference type="NCBI Taxonomy" id="294"/>
    <lineage>
        <taxon>Bacteria</taxon>
        <taxon>Pseudomonadati</taxon>
        <taxon>Pseudomonadota</taxon>
        <taxon>Gammaproteobacteria</taxon>
        <taxon>Pseudomonadales</taxon>
        <taxon>Pseudomonadaceae</taxon>
        <taxon>Pseudomonas</taxon>
    </lineage>
</organism>
<dbReference type="PATRIC" id="fig|294.132.peg.4838"/>
<evidence type="ECO:0000313" key="14">
    <source>
        <dbReference type="Proteomes" id="UP000033588"/>
    </source>
</evidence>
<evidence type="ECO:0000256" key="4">
    <source>
        <dbReference type="ARBA" id="ARBA00022475"/>
    </source>
</evidence>
<evidence type="ECO:0000256" key="1">
    <source>
        <dbReference type="ARBA" id="ARBA00004377"/>
    </source>
</evidence>
<comment type="similarity">
    <text evidence="2 9">Belongs to the membrane fusion protein (MFP) (TC 8.A.1) family.</text>
</comment>
<dbReference type="GO" id="GO:0005886">
    <property type="term" value="C:plasma membrane"/>
    <property type="evidence" value="ECO:0007669"/>
    <property type="project" value="UniProtKB-SubCell"/>
</dbReference>
<feature type="domain" description="CyaD-like alpha-helical hairpin" evidence="11">
    <location>
        <begin position="127"/>
        <end position="324"/>
    </location>
</feature>
<dbReference type="Pfam" id="PF25988">
    <property type="entry name" value="HH_CyaD"/>
    <property type="match status" value="1"/>
</dbReference>
<dbReference type="Proteomes" id="UP000033588">
    <property type="component" value="Unassembled WGS sequence"/>
</dbReference>
<evidence type="ECO:0000256" key="9">
    <source>
        <dbReference type="RuleBase" id="RU365093"/>
    </source>
</evidence>
<evidence type="ECO:0000256" key="8">
    <source>
        <dbReference type="ARBA" id="ARBA00023136"/>
    </source>
</evidence>
<evidence type="ECO:0000256" key="5">
    <source>
        <dbReference type="ARBA" id="ARBA00022519"/>
    </source>
</evidence>
<dbReference type="PRINTS" id="PR01490">
    <property type="entry name" value="RTXTOXIND"/>
</dbReference>
<accession>A0A0F4T0R9</accession>
<dbReference type="InterPro" id="IPR050739">
    <property type="entry name" value="MFP"/>
</dbReference>
<dbReference type="GO" id="GO:0015031">
    <property type="term" value="P:protein transport"/>
    <property type="evidence" value="ECO:0007669"/>
    <property type="project" value="InterPro"/>
</dbReference>
<evidence type="ECO:0000256" key="7">
    <source>
        <dbReference type="ARBA" id="ARBA00022989"/>
    </source>
</evidence>
<sequence>MGQPSATRELLRRYRHAWRHAWGQRKLLDTSQRLPHEVQFLPAALALQEQPVHPAPRYILFAIMLFAALALLWACVGEIDVVATATGKVVSSGKSKTIQASEVAVVKAIHVYDGEQVKAGDVLVDLDASATGADVKRLGSDLLAAEVDSARAGAMLEAIETHKAPGSLAGKIVNADPLQQLAAERWLQGQYLELRSSLDQVDAEIDQRSAEILSATATVGSLQKTLPISRRLAEDYKLMLDEQFVPRHAYLEKQQALLDLERDMAVQRARVIELQATKKEAQRRREGILAQTRRAMLDLQQQSEQKVASLTQEVKKAEQRDHLMHLTTPVNGTVQQLAIHTIGGVVTAAQPLMVIVPKDQPIEIEAMLENKDIGFVRAGQPVTVKVETFTFTKYGAVEGEVISVSNDAIEDEKRGLLYSVRIRLLKDKVVVKGQDTQLAPGMSVSAEVKTDRRKIIEYLLSPLEQHLSEGLRER</sequence>
<dbReference type="PANTHER" id="PTHR30386:SF27">
    <property type="entry name" value="MEMBRANE FUSION PROTEIN (MFP) FAMILY PROTEIN"/>
    <property type="match status" value="1"/>
</dbReference>
<keyword evidence="4 9" id="KW-1003">Cell membrane</keyword>
<evidence type="ECO:0000259" key="11">
    <source>
        <dbReference type="Pfam" id="PF25988"/>
    </source>
</evidence>
<protein>
    <recommendedName>
        <fullName evidence="9">Membrane fusion protein (MFP) family protein</fullName>
    </recommendedName>
</protein>
<evidence type="ECO:0000256" key="6">
    <source>
        <dbReference type="ARBA" id="ARBA00022692"/>
    </source>
</evidence>
<dbReference type="Gene3D" id="1.10.287.470">
    <property type="entry name" value="Helix hairpin bin"/>
    <property type="match status" value="1"/>
</dbReference>
<comment type="caution">
    <text evidence="13">The sequence shown here is derived from an EMBL/GenBank/DDBJ whole genome shotgun (WGS) entry which is preliminary data.</text>
</comment>
<dbReference type="EMBL" id="LACC01000043">
    <property type="protein sequence ID" value="KJZ37689.1"/>
    <property type="molecule type" value="Genomic_DNA"/>
</dbReference>
<feature type="domain" description="AprE-like beta-barrel" evidence="12">
    <location>
        <begin position="364"/>
        <end position="450"/>
    </location>
</feature>
<keyword evidence="7 9" id="KW-1133">Transmembrane helix</keyword>
<keyword evidence="6 9" id="KW-0812">Transmembrane</keyword>
<evidence type="ECO:0000256" key="2">
    <source>
        <dbReference type="ARBA" id="ARBA00009477"/>
    </source>
</evidence>
<dbReference type="InterPro" id="IPR058982">
    <property type="entry name" value="Beta-barrel_AprE"/>
</dbReference>
<gene>
    <name evidence="13" type="ORF">VC35_26285</name>
</gene>
<dbReference type="Pfam" id="PF26002">
    <property type="entry name" value="Beta-barrel_AprE"/>
    <property type="match status" value="1"/>
</dbReference>
<evidence type="ECO:0000256" key="10">
    <source>
        <dbReference type="SAM" id="Coils"/>
    </source>
</evidence>
<comment type="subcellular location">
    <subcellularLocation>
        <location evidence="1 9">Cell inner membrane</location>
        <topology evidence="1 9">Single-pass membrane protein</topology>
    </subcellularLocation>
</comment>
<dbReference type="InterPro" id="IPR010129">
    <property type="entry name" value="T1SS_HlyD"/>
</dbReference>
<reference evidence="13 14" key="1">
    <citation type="submission" date="2015-03" db="EMBL/GenBank/DDBJ databases">
        <title>Comparative genomics of Pseudomonas insights into diversity of traits involved in vanlence and defense.</title>
        <authorList>
            <person name="Qin Y."/>
        </authorList>
    </citation>
    <scope>NUCLEOTIDE SEQUENCE [LARGE SCALE GENOMIC DNA]</scope>
    <source>
        <strain evidence="13 14">C8</strain>
    </source>
</reference>
<evidence type="ECO:0000256" key="3">
    <source>
        <dbReference type="ARBA" id="ARBA00022448"/>
    </source>
</evidence>
<keyword evidence="10" id="KW-0175">Coiled coil</keyword>
<dbReference type="NCBIfam" id="TIGR01843">
    <property type="entry name" value="type_I_hlyD"/>
    <property type="match status" value="1"/>
</dbReference>
<evidence type="ECO:0000259" key="12">
    <source>
        <dbReference type="Pfam" id="PF26002"/>
    </source>
</evidence>
<evidence type="ECO:0000313" key="13">
    <source>
        <dbReference type="EMBL" id="KJZ37689.1"/>
    </source>
</evidence>
<feature type="coiled-coil region" evidence="10">
    <location>
        <begin position="257"/>
        <end position="320"/>
    </location>
</feature>
<name>A0A0F4T0R9_PSEFL</name>
<dbReference type="PANTHER" id="PTHR30386">
    <property type="entry name" value="MEMBRANE FUSION SUBUNIT OF EMRAB-TOLC MULTIDRUG EFFLUX PUMP"/>
    <property type="match status" value="1"/>
</dbReference>
<feature type="transmembrane region" description="Helical" evidence="9">
    <location>
        <begin position="58"/>
        <end position="74"/>
    </location>
</feature>
<keyword evidence="3 9" id="KW-0813">Transport</keyword>
<keyword evidence="5 9" id="KW-0997">Cell inner membrane</keyword>
<proteinExistence type="inferred from homology"/>
<dbReference type="InterPro" id="IPR059040">
    <property type="entry name" value="HH_CyaD-like"/>
</dbReference>